<evidence type="ECO:0000256" key="10">
    <source>
        <dbReference type="ARBA" id="ARBA00048721"/>
    </source>
</evidence>
<protein>
    <recommendedName>
        <fullName evidence="11">Probable nicotinate-nucleotide adenylyltransferase</fullName>
        <ecNumber evidence="11">2.7.7.18</ecNumber>
    </recommendedName>
    <alternativeName>
        <fullName evidence="11">Deamido-NAD(+) diphosphorylase</fullName>
    </alternativeName>
    <alternativeName>
        <fullName evidence="11">Deamido-NAD(+) pyrophosphorylase</fullName>
    </alternativeName>
    <alternativeName>
        <fullName evidence="11">Nicotinate mononucleotide adenylyltransferase</fullName>
        <shortName evidence="11">NaMN adenylyltransferase</shortName>
    </alternativeName>
</protein>
<dbReference type="EC" id="2.7.7.18" evidence="11"/>
<reference evidence="13 14" key="1">
    <citation type="submission" date="2019-12" db="EMBL/GenBank/DDBJ databases">
        <title>Complete genome sequence of Algicella marina strain 9Alg 56(T) isolated from the red alga Tichocarpus crinitus.</title>
        <authorList>
            <person name="Kim S.-G."/>
            <person name="Nedashkovskaya O.I."/>
        </authorList>
    </citation>
    <scope>NUCLEOTIDE SEQUENCE [LARGE SCALE GENOMIC DNA]</scope>
    <source>
        <strain evidence="13 14">9Alg 56</strain>
    </source>
</reference>
<keyword evidence="7 11" id="KW-0547">Nucleotide-binding</keyword>
<dbReference type="GO" id="GO:0004515">
    <property type="term" value="F:nicotinate-nucleotide adenylyltransferase activity"/>
    <property type="evidence" value="ECO:0007669"/>
    <property type="project" value="UniProtKB-UniRule"/>
</dbReference>
<dbReference type="PANTHER" id="PTHR39321">
    <property type="entry name" value="NICOTINATE-NUCLEOTIDE ADENYLYLTRANSFERASE-RELATED"/>
    <property type="match status" value="1"/>
</dbReference>
<comment type="catalytic activity">
    <reaction evidence="10 11">
        <text>nicotinate beta-D-ribonucleotide + ATP + H(+) = deamido-NAD(+) + diphosphate</text>
        <dbReference type="Rhea" id="RHEA:22860"/>
        <dbReference type="ChEBI" id="CHEBI:15378"/>
        <dbReference type="ChEBI" id="CHEBI:30616"/>
        <dbReference type="ChEBI" id="CHEBI:33019"/>
        <dbReference type="ChEBI" id="CHEBI:57502"/>
        <dbReference type="ChEBI" id="CHEBI:58437"/>
        <dbReference type="EC" id="2.7.7.18"/>
    </reaction>
</comment>
<evidence type="ECO:0000256" key="11">
    <source>
        <dbReference type="HAMAP-Rule" id="MF_00244"/>
    </source>
</evidence>
<sequence length="199" mass="21957">MQGFPYAPPGLKIGLLGGSFDPPHEGHVLITRRALRRFGLDAVWWLVSPGNPLKADPPAALERRMAAANALVRHPRVLVTDVETRLGTRFTAETVARLRLIYPGVNFVWLMGADNLAGFHRWDRWQTIMDTVPVGVLSRPGEQLRAALSPAARLYAQARLPARAGRQLPVAKAPAWCLMTGPMVERSSTEIRATGAWLR</sequence>
<keyword evidence="6 11" id="KW-0548">Nucleotidyltransferase</keyword>
<dbReference type="Pfam" id="PF01467">
    <property type="entry name" value="CTP_transf_like"/>
    <property type="match status" value="1"/>
</dbReference>
<dbReference type="NCBIfam" id="TIGR00125">
    <property type="entry name" value="cyt_tran_rel"/>
    <property type="match status" value="1"/>
</dbReference>
<proteinExistence type="inferred from homology"/>
<evidence type="ECO:0000256" key="5">
    <source>
        <dbReference type="ARBA" id="ARBA00022679"/>
    </source>
</evidence>
<comment type="pathway">
    <text evidence="2 11">Cofactor biosynthesis; NAD(+) biosynthesis; deamido-NAD(+) from nicotinate D-ribonucleotide: step 1/1.</text>
</comment>
<dbReference type="RefSeq" id="WP_161862036.1">
    <property type="nucleotide sequence ID" value="NZ_CP046620.1"/>
</dbReference>
<dbReference type="InterPro" id="IPR005248">
    <property type="entry name" value="NadD/NMNAT"/>
</dbReference>
<keyword evidence="14" id="KW-1185">Reference proteome</keyword>
<dbReference type="NCBIfam" id="NF000845">
    <property type="entry name" value="PRK00071.2-4"/>
    <property type="match status" value="1"/>
</dbReference>
<dbReference type="GO" id="GO:0005524">
    <property type="term" value="F:ATP binding"/>
    <property type="evidence" value="ECO:0007669"/>
    <property type="project" value="UniProtKB-KW"/>
</dbReference>
<evidence type="ECO:0000256" key="3">
    <source>
        <dbReference type="ARBA" id="ARBA00009014"/>
    </source>
</evidence>
<dbReference type="GO" id="GO:0009435">
    <property type="term" value="P:NAD+ biosynthetic process"/>
    <property type="evidence" value="ECO:0007669"/>
    <property type="project" value="UniProtKB-UniRule"/>
</dbReference>
<evidence type="ECO:0000256" key="6">
    <source>
        <dbReference type="ARBA" id="ARBA00022695"/>
    </source>
</evidence>
<comment type="function">
    <text evidence="1 11">Catalyzes the reversible adenylation of nicotinate mononucleotide (NaMN) to nicotinic acid adenine dinucleotide (NaAD).</text>
</comment>
<evidence type="ECO:0000259" key="12">
    <source>
        <dbReference type="Pfam" id="PF01467"/>
    </source>
</evidence>
<evidence type="ECO:0000256" key="2">
    <source>
        <dbReference type="ARBA" id="ARBA00005019"/>
    </source>
</evidence>
<dbReference type="KEGG" id="amaq:GO499_09870"/>
<organism evidence="13 14">
    <name type="scientific">Algicella marina</name>
    <dbReference type="NCBI Taxonomy" id="2683284"/>
    <lineage>
        <taxon>Bacteria</taxon>
        <taxon>Pseudomonadati</taxon>
        <taxon>Pseudomonadota</taxon>
        <taxon>Alphaproteobacteria</taxon>
        <taxon>Rhodobacterales</taxon>
        <taxon>Paracoccaceae</taxon>
        <taxon>Algicella</taxon>
    </lineage>
</organism>
<evidence type="ECO:0000256" key="1">
    <source>
        <dbReference type="ARBA" id="ARBA00002324"/>
    </source>
</evidence>
<dbReference type="UniPathway" id="UPA00253">
    <property type="reaction ID" value="UER00332"/>
</dbReference>
<evidence type="ECO:0000256" key="7">
    <source>
        <dbReference type="ARBA" id="ARBA00022741"/>
    </source>
</evidence>
<feature type="domain" description="Cytidyltransferase-like" evidence="12">
    <location>
        <begin position="15"/>
        <end position="193"/>
    </location>
</feature>
<dbReference type="NCBIfam" id="NF000843">
    <property type="entry name" value="PRK00071.2-2"/>
    <property type="match status" value="1"/>
</dbReference>
<dbReference type="AlphaFoldDB" id="A0A6P1T140"/>
<dbReference type="EMBL" id="CP046620">
    <property type="protein sequence ID" value="QHQ35475.1"/>
    <property type="molecule type" value="Genomic_DNA"/>
</dbReference>
<keyword evidence="5 11" id="KW-0808">Transferase</keyword>
<keyword evidence="9 11" id="KW-0520">NAD</keyword>
<dbReference type="InterPro" id="IPR004821">
    <property type="entry name" value="Cyt_trans-like"/>
</dbReference>
<dbReference type="HAMAP" id="MF_00244">
    <property type="entry name" value="NaMN_adenylyltr"/>
    <property type="match status" value="1"/>
</dbReference>
<dbReference type="PANTHER" id="PTHR39321:SF3">
    <property type="entry name" value="PHOSPHOPANTETHEINE ADENYLYLTRANSFERASE"/>
    <property type="match status" value="1"/>
</dbReference>
<name>A0A6P1T140_9RHOB</name>
<dbReference type="CDD" id="cd02165">
    <property type="entry name" value="NMNAT"/>
    <property type="match status" value="1"/>
</dbReference>
<dbReference type="Proteomes" id="UP000464495">
    <property type="component" value="Chromosome"/>
</dbReference>
<dbReference type="Gene3D" id="3.40.50.620">
    <property type="entry name" value="HUPs"/>
    <property type="match status" value="1"/>
</dbReference>
<gene>
    <name evidence="11" type="primary">nadD</name>
    <name evidence="13" type="ORF">GO499_09870</name>
</gene>
<evidence type="ECO:0000313" key="14">
    <source>
        <dbReference type="Proteomes" id="UP000464495"/>
    </source>
</evidence>
<accession>A0A6P1T140</accession>
<dbReference type="InterPro" id="IPR014729">
    <property type="entry name" value="Rossmann-like_a/b/a_fold"/>
</dbReference>
<comment type="similarity">
    <text evidence="3 11">Belongs to the NadD family.</text>
</comment>
<dbReference type="SUPFAM" id="SSF52374">
    <property type="entry name" value="Nucleotidylyl transferase"/>
    <property type="match status" value="1"/>
</dbReference>
<evidence type="ECO:0000256" key="9">
    <source>
        <dbReference type="ARBA" id="ARBA00023027"/>
    </source>
</evidence>
<evidence type="ECO:0000256" key="4">
    <source>
        <dbReference type="ARBA" id="ARBA00022642"/>
    </source>
</evidence>
<evidence type="ECO:0000313" key="13">
    <source>
        <dbReference type="EMBL" id="QHQ35475.1"/>
    </source>
</evidence>
<keyword evidence="8 11" id="KW-0067">ATP-binding</keyword>
<keyword evidence="4 11" id="KW-0662">Pyridine nucleotide biosynthesis</keyword>
<evidence type="ECO:0000256" key="8">
    <source>
        <dbReference type="ARBA" id="ARBA00022840"/>
    </source>
</evidence>